<evidence type="ECO:0000313" key="10">
    <source>
        <dbReference type="EMBL" id="EUJ21581.1"/>
    </source>
</evidence>
<dbReference type="PANTHER" id="PTHR30588">
    <property type="entry name" value="BRANCHED-CHAIN AMINO ACID TRANSPORT SYSTEM 2 CARRIER PROTEIN"/>
    <property type="match status" value="1"/>
</dbReference>
<feature type="transmembrane region" description="Helical" evidence="9">
    <location>
        <begin position="433"/>
        <end position="452"/>
    </location>
</feature>
<dbReference type="Proteomes" id="UP000019246">
    <property type="component" value="Unassembled WGS sequence"/>
</dbReference>
<comment type="caution">
    <text evidence="10">The sequence shown here is derived from an EMBL/GenBank/DDBJ whole genome shotgun (WGS) entry which is preliminary data.</text>
</comment>
<evidence type="ECO:0000256" key="2">
    <source>
        <dbReference type="ARBA" id="ARBA00008540"/>
    </source>
</evidence>
<organism evidence="10 11">
    <name type="scientific">Listeria aquatica FSL S10-1188</name>
    <dbReference type="NCBI Taxonomy" id="1265818"/>
    <lineage>
        <taxon>Bacteria</taxon>
        <taxon>Bacillati</taxon>
        <taxon>Bacillota</taxon>
        <taxon>Bacilli</taxon>
        <taxon>Bacillales</taxon>
        <taxon>Listeriaceae</taxon>
        <taxon>Listeria</taxon>
    </lineage>
</organism>
<dbReference type="EMBL" id="AOCG01000002">
    <property type="protein sequence ID" value="EUJ21581.1"/>
    <property type="molecule type" value="Genomic_DNA"/>
</dbReference>
<keyword evidence="5 9" id="KW-0812">Transmembrane</keyword>
<dbReference type="PANTHER" id="PTHR30588:SF0">
    <property type="entry name" value="BRANCHED-CHAIN AMINO ACID PERMEASE BRNQ"/>
    <property type="match status" value="1"/>
</dbReference>
<feature type="transmembrane region" description="Helical" evidence="9">
    <location>
        <begin position="391"/>
        <end position="413"/>
    </location>
</feature>
<feature type="transmembrane region" description="Helical" evidence="9">
    <location>
        <begin position="301"/>
        <end position="326"/>
    </location>
</feature>
<dbReference type="Gene3D" id="1.20.1740.10">
    <property type="entry name" value="Amino acid/polyamine transporter I"/>
    <property type="match status" value="1"/>
</dbReference>
<comment type="subcellular location">
    <subcellularLocation>
        <location evidence="1 9">Cell membrane</location>
        <topology evidence="1 9">Multi-pass membrane protein</topology>
    </subcellularLocation>
</comment>
<sequence length="466" mass="50175">MIFCQKVSNVKERGEFKWKRKFLFQRIFLLDSCYLHFFFGAGNLIFPAYLGQLSGTSVWIAIIGFLVTGAGLPLMGVLAIGISGSSDLQTLASRVHPVYGIIFTVALYLTIGPFFALPRTGTVSFEIGIAPFLGEGNHQIALVVFSIIFFGLTLWLSLSPSKIVDRVGKYLTPALLLFLLILIVTALVKPLGEQTAPAGNYITSPFTTGFLEGYNTMDALASLVFGIIVINAVKASGAKTKRSIAMTCLKAGLIAVGCLALVYIFIAYIGSMSVGKLGLFDNGGPVLSGAADYYFGSFGRILLALIIGLACLTTSIGLTTACASYFQKLFPKIRYGTYVVIFSAFACLVANVGLANLISFSVPVLMMIYPLTIVLILLTFLNPLFKGRRVVYVTTILFTAVISIMEGAKAFKIPLGGLENFFSSYVPFYNQSLGWITFGLCGLVVGIIIALCTKPTSESAKNEVNI</sequence>
<dbReference type="AlphaFoldDB" id="W7BEM6"/>
<dbReference type="NCBIfam" id="TIGR00796">
    <property type="entry name" value="livcs"/>
    <property type="match status" value="1"/>
</dbReference>
<evidence type="ECO:0000256" key="5">
    <source>
        <dbReference type="ARBA" id="ARBA00022692"/>
    </source>
</evidence>
<dbReference type="PATRIC" id="fig|1265818.5.peg.539"/>
<comment type="function">
    <text evidence="9">Component of the transport system for branched-chain amino acids.</text>
</comment>
<protein>
    <recommendedName>
        <fullName evidence="9">Branched-chain amino acid transport system carrier protein</fullName>
    </recommendedName>
</protein>
<feature type="transmembrane region" description="Helical" evidence="9">
    <location>
        <begin position="338"/>
        <end position="358"/>
    </location>
</feature>
<keyword evidence="7 9" id="KW-1133">Transmembrane helix</keyword>
<dbReference type="GO" id="GO:0005304">
    <property type="term" value="F:L-valine transmembrane transporter activity"/>
    <property type="evidence" value="ECO:0007669"/>
    <property type="project" value="TreeGrafter"/>
</dbReference>
<comment type="similarity">
    <text evidence="2 9">Belongs to the branched chain amino acid transporter family.</text>
</comment>
<feature type="transmembrane region" description="Helical" evidence="9">
    <location>
        <begin position="364"/>
        <end position="384"/>
    </location>
</feature>
<keyword evidence="3 9" id="KW-0813">Transport</keyword>
<feature type="transmembrane region" description="Helical" evidence="9">
    <location>
        <begin position="219"/>
        <end position="237"/>
    </location>
</feature>
<evidence type="ECO:0000256" key="8">
    <source>
        <dbReference type="ARBA" id="ARBA00023136"/>
    </source>
</evidence>
<keyword evidence="4" id="KW-1003">Cell membrane</keyword>
<proteinExistence type="inferred from homology"/>
<evidence type="ECO:0000313" key="11">
    <source>
        <dbReference type="Proteomes" id="UP000019246"/>
    </source>
</evidence>
<dbReference type="GO" id="GO:0015190">
    <property type="term" value="F:L-leucine transmembrane transporter activity"/>
    <property type="evidence" value="ECO:0007669"/>
    <property type="project" value="TreeGrafter"/>
</dbReference>
<dbReference type="GO" id="GO:0005886">
    <property type="term" value="C:plasma membrane"/>
    <property type="evidence" value="ECO:0007669"/>
    <property type="project" value="UniProtKB-SubCell"/>
</dbReference>
<gene>
    <name evidence="10" type="ORF">MAQA_02647</name>
</gene>
<dbReference type="GO" id="GO:0015188">
    <property type="term" value="F:L-isoleucine transmembrane transporter activity"/>
    <property type="evidence" value="ECO:0007669"/>
    <property type="project" value="TreeGrafter"/>
</dbReference>
<dbReference type="GO" id="GO:0015820">
    <property type="term" value="P:L-leucine transport"/>
    <property type="evidence" value="ECO:0007669"/>
    <property type="project" value="TreeGrafter"/>
</dbReference>
<accession>W7BEM6</accession>
<evidence type="ECO:0000256" key="1">
    <source>
        <dbReference type="ARBA" id="ARBA00004651"/>
    </source>
</evidence>
<evidence type="ECO:0000256" key="9">
    <source>
        <dbReference type="RuleBase" id="RU362122"/>
    </source>
</evidence>
<evidence type="ECO:0000256" key="6">
    <source>
        <dbReference type="ARBA" id="ARBA00022970"/>
    </source>
</evidence>
<feature type="transmembrane region" description="Helical" evidence="9">
    <location>
        <begin position="95"/>
        <end position="117"/>
    </location>
</feature>
<feature type="transmembrane region" description="Helical" evidence="9">
    <location>
        <begin position="137"/>
        <end position="158"/>
    </location>
</feature>
<feature type="transmembrane region" description="Helical" evidence="9">
    <location>
        <begin position="27"/>
        <end position="46"/>
    </location>
</feature>
<dbReference type="InterPro" id="IPR004685">
    <property type="entry name" value="Brnchd-chn_aa_trnsp_Livcs"/>
</dbReference>
<name>W7BEM6_9LIST</name>
<feature type="transmembrane region" description="Helical" evidence="9">
    <location>
        <begin position="170"/>
        <end position="188"/>
    </location>
</feature>
<dbReference type="GO" id="GO:0015818">
    <property type="term" value="P:isoleucine transport"/>
    <property type="evidence" value="ECO:0007669"/>
    <property type="project" value="TreeGrafter"/>
</dbReference>
<feature type="transmembrane region" description="Helical" evidence="9">
    <location>
        <begin position="58"/>
        <end position="83"/>
    </location>
</feature>
<feature type="transmembrane region" description="Helical" evidence="9">
    <location>
        <begin position="249"/>
        <end position="270"/>
    </location>
</feature>
<dbReference type="Pfam" id="PF05525">
    <property type="entry name" value="Branch_AA_trans"/>
    <property type="match status" value="1"/>
</dbReference>
<reference evidence="10 11" key="1">
    <citation type="journal article" date="2014" name="Int. J. Syst. Evol. Microbiol.">
        <title>Listeria floridensis sp. nov., Listeria aquatica sp. nov., Listeria cornellensis sp. nov., Listeria riparia sp. nov. and Listeria grandensis sp. nov., from agricultural and natural environments.</title>
        <authorList>
            <person name="den Bakker H.C."/>
            <person name="Warchocki S."/>
            <person name="Wright E.M."/>
            <person name="Allred A.F."/>
            <person name="Ahlstrom C."/>
            <person name="Manuel C.S."/>
            <person name="Stasiewicz M.J."/>
            <person name="Burrell A."/>
            <person name="Roof S."/>
            <person name="Strawn L."/>
            <person name="Fortes E.D."/>
            <person name="Nightingale K.K."/>
            <person name="Kephart D."/>
            <person name="Wiedmann M."/>
        </authorList>
    </citation>
    <scope>NUCLEOTIDE SEQUENCE [LARGE SCALE GENOMIC DNA]</scope>
    <source>
        <strain evidence="10 11">FSL S10-1188</strain>
    </source>
</reference>
<evidence type="ECO:0000256" key="4">
    <source>
        <dbReference type="ARBA" id="ARBA00022475"/>
    </source>
</evidence>
<keyword evidence="6 9" id="KW-0029">Amino-acid transport</keyword>
<evidence type="ECO:0000256" key="7">
    <source>
        <dbReference type="ARBA" id="ARBA00022989"/>
    </source>
</evidence>
<evidence type="ECO:0000256" key="3">
    <source>
        <dbReference type="ARBA" id="ARBA00022448"/>
    </source>
</evidence>
<keyword evidence="11" id="KW-1185">Reference proteome</keyword>
<keyword evidence="8 9" id="KW-0472">Membrane</keyword>